<evidence type="ECO:0000256" key="13">
    <source>
        <dbReference type="ARBA" id="ARBA00023237"/>
    </source>
</evidence>
<dbReference type="PROSITE" id="PS52016">
    <property type="entry name" value="TONB_DEPENDENT_REC_3"/>
    <property type="match status" value="1"/>
</dbReference>
<dbReference type="GO" id="GO:0015891">
    <property type="term" value="P:siderophore transport"/>
    <property type="evidence" value="ECO:0007669"/>
    <property type="project" value="InterPro"/>
</dbReference>
<evidence type="ECO:0000256" key="1">
    <source>
        <dbReference type="ARBA" id="ARBA00004571"/>
    </source>
</evidence>
<dbReference type="InterPro" id="IPR000531">
    <property type="entry name" value="Beta-barrel_TonB"/>
</dbReference>
<dbReference type="CDD" id="cd01347">
    <property type="entry name" value="ligand_gated_channel"/>
    <property type="match status" value="1"/>
</dbReference>
<evidence type="ECO:0000256" key="12">
    <source>
        <dbReference type="ARBA" id="ARBA00023170"/>
    </source>
</evidence>
<keyword evidence="4 14" id="KW-1134">Transmembrane beta strand</keyword>
<keyword evidence="12 19" id="KW-0675">Receptor</keyword>
<evidence type="ECO:0000256" key="14">
    <source>
        <dbReference type="PROSITE-ProRule" id="PRU01360"/>
    </source>
</evidence>
<dbReference type="Pfam" id="PF07715">
    <property type="entry name" value="Plug"/>
    <property type="match status" value="1"/>
</dbReference>
<dbReference type="InterPro" id="IPR010105">
    <property type="entry name" value="TonB_sidphr_rcpt"/>
</dbReference>
<dbReference type="Proteomes" id="UP000289784">
    <property type="component" value="Unassembled WGS sequence"/>
</dbReference>
<keyword evidence="20" id="KW-1185">Reference proteome</keyword>
<feature type="signal peptide" evidence="16">
    <location>
        <begin position="1"/>
        <end position="21"/>
    </location>
</feature>
<evidence type="ECO:0000256" key="6">
    <source>
        <dbReference type="ARBA" id="ARBA00022692"/>
    </source>
</evidence>
<dbReference type="Gene3D" id="2.40.170.20">
    <property type="entry name" value="TonB-dependent receptor, beta-barrel domain"/>
    <property type="match status" value="1"/>
</dbReference>
<evidence type="ECO:0000259" key="18">
    <source>
        <dbReference type="Pfam" id="PF07715"/>
    </source>
</evidence>
<evidence type="ECO:0000256" key="15">
    <source>
        <dbReference type="RuleBase" id="RU003357"/>
    </source>
</evidence>
<dbReference type="SUPFAM" id="SSF56935">
    <property type="entry name" value="Porins"/>
    <property type="match status" value="1"/>
</dbReference>
<dbReference type="GO" id="GO:0015344">
    <property type="term" value="F:siderophore uptake transmembrane transporter activity"/>
    <property type="evidence" value="ECO:0007669"/>
    <property type="project" value="TreeGrafter"/>
</dbReference>
<keyword evidence="6 14" id="KW-0812">Transmembrane</keyword>
<proteinExistence type="inferred from homology"/>
<dbReference type="Gene3D" id="2.170.130.10">
    <property type="entry name" value="TonB-dependent receptor, plug domain"/>
    <property type="match status" value="1"/>
</dbReference>
<name>A0A4Q1JUS9_9GAMM</name>
<dbReference type="InterPro" id="IPR039426">
    <property type="entry name" value="TonB-dep_rcpt-like"/>
</dbReference>
<dbReference type="RefSeq" id="WP_129471398.1">
    <property type="nucleotide sequence ID" value="NZ_SAWZ01000005.1"/>
</dbReference>
<dbReference type="AlphaFoldDB" id="A0A4Q1JUS9"/>
<evidence type="ECO:0000256" key="4">
    <source>
        <dbReference type="ARBA" id="ARBA00022452"/>
    </source>
</evidence>
<evidence type="ECO:0000256" key="10">
    <source>
        <dbReference type="ARBA" id="ARBA00023077"/>
    </source>
</evidence>
<evidence type="ECO:0000256" key="9">
    <source>
        <dbReference type="ARBA" id="ARBA00023065"/>
    </source>
</evidence>
<sequence length="693" mass="75116">MTFRLPLVLVCLCSLASPALGSEERLKDPAIDLDAVKVTGQQAAGFLPRGAASTSKGDTPPERLPFSVSVLTRALLDSQQTRSLADALGNAAGVTPGAFGRRGWDDLIIRGQVASDSLFVDGLRTASSNRVAEQMFGVQDVEVFKGPASLLFGQVLPGGLVNMVSRRPQDRAFVSGELRTGSYGLRQAGVDANTPLGARAALRVNAMAMNSEDPTDHVTFRERWVAPALSLQLGERTELIVLGSHQQRRYLRQQGLPSEGSVLANPNGQIRRDLFTGEPTQRPYDGEQTRIGTLIDHRFDNGWRLHNGLRWQDFDITGDFVSNNGMAANLRTLRRSAVHQVWGGDTLVQDTYLSGTLGPEALRHTVTLGVDAFRTREISRQATCRAGTLDVYAPVYTGIVCPANFSRDNLSQVRSGGLYLRDQIEIARRWQLLLGLRHDRSEVATENHLTDTRQASRDSANTGSAALMFEAADGVRPYVSYATSFYPNTGTDSAGQGFDPEQGRQLEAGIKLDLAGGLASLTAAVYDLRRQNVLQSDPVNDGYSIAVGEQRSRGGELNLTADLGSGLSVNAGYAYTDARITDDGGQPANTVGQRLNNVPLHSGNLWLHYAPAREGDGWSLSGGLRAVGRRDTYGYTLPGYVTADFGVGYRLGRWDAALNVRNLLDKDYFAGGLQRAVALGDPRTLLFKVGFRY</sequence>
<keyword evidence="13 14" id="KW-0998">Cell outer membrane</keyword>
<keyword evidence="11 14" id="KW-0472">Membrane</keyword>
<keyword evidence="7 16" id="KW-0732">Signal</keyword>
<keyword evidence="9" id="KW-0406">Ion transport</keyword>
<evidence type="ECO:0000256" key="8">
    <source>
        <dbReference type="ARBA" id="ARBA00023004"/>
    </source>
</evidence>
<dbReference type="Pfam" id="PF00593">
    <property type="entry name" value="TonB_dep_Rec_b-barrel"/>
    <property type="match status" value="1"/>
</dbReference>
<protein>
    <submittedName>
        <fullName evidence="19">TonB-dependent siderophore receptor</fullName>
    </submittedName>
</protein>
<evidence type="ECO:0000256" key="7">
    <source>
        <dbReference type="ARBA" id="ARBA00022729"/>
    </source>
</evidence>
<comment type="caution">
    <text evidence="19">The sequence shown here is derived from an EMBL/GenBank/DDBJ whole genome shotgun (WGS) entry which is preliminary data.</text>
</comment>
<dbReference type="PANTHER" id="PTHR32552">
    <property type="entry name" value="FERRICHROME IRON RECEPTOR-RELATED"/>
    <property type="match status" value="1"/>
</dbReference>
<reference evidence="19 20" key="1">
    <citation type="submission" date="2019-01" db="EMBL/GenBank/DDBJ databases">
        <title>Pseudoxanthomonas composti sp. nov., isolated from compost.</title>
        <authorList>
            <person name="Yang G."/>
        </authorList>
    </citation>
    <scope>NUCLEOTIDE SEQUENCE [LARGE SCALE GENOMIC DNA]</scope>
    <source>
        <strain evidence="19 20">GSS15</strain>
    </source>
</reference>
<dbReference type="InterPro" id="IPR037066">
    <property type="entry name" value="Plug_dom_sf"/>
</dbReference>
<keyword evidence="8" id="KW-0408">Iron</keyword>
<evidence type="ECO:0000256" key="2">
    <source>
        <dbReference type="ARBA" id="ARBA00009810"/>
    </source>
</evidence>
<evidence type="ECO:0000256" key="16">
    <source>
        <dbReference type="SAM" id="SignalP"/>
    </source>
</evidence>
<evidence type="ECO:0000313" key="19">
    <source>
        <dbReference type="EMBL" id="RXR05394.1"/>
    </source>
</evidence>
<evidence type="ECO:0000259" key="17">
    <source>
        <dbReference type="Pfam" id="PF00593"/>
    </source>
</evidence>
<keyword evidence="3 14" id="KW-0813">Transport</keyword>
<dbReference type="EMBL" id="SAWZ01000005">
    <property type="protein sequence ID" value="RXR05394.1"/>
    <property type="molecule type" value="Genomic_DNA"/>
</dbReference>
<evidence type="ECO:0000256" key="3">
    <source>
        <dbReference type="ARBA" id="ARBA00022448"/>
    </source>
</evidence>
<dbReference type="InterPro" id="IPR012910">
    <property type="entry name" value="Plug_dom"/>
</dbReference>
<keyword evidence="10 15" id="KW-0798">TonB box</keyword>
<dbReference type="GO" id="GO:0009279">
    <property type="term" value="C:cell outer membrane"/>
    <property type="evidence" value="ECO:0007669"/>
    <property type="project" value="UniProtKB-SubCell"/>
</dbReference>
<evidence type="ECO:0000313" key="20">
    <source>
        <dbReference type="Proteomes" id="UP000289784"/>
    </source>
</evidence>
<dbReference type="PANTHER" id="PTHR32552:SF68">
    <property type="entry name" value="FERRICHROME OUTER MEMBRANE TRANSPORTER_PHAGE RECEPTOR"/>
    <property type="match status" value="1"/>
</dbReference>
<accession>A0A4Q1JUS9</accession>
<comment type="similarity">
    <text evidence="2 14 15">Belongs to the TonB-dependent receptor family.</text>
</comment>
<keyword evidence="5" id="KW-0410">Iron transport</keyword>
<evidence type="ECO:0000256" key="11">
    <source>
        <dbReference type="ARBA" id="ARBA00023136"/>
    </source>
</evidence>
<gene>
    <name evidence="19" type="ORF">EPA99_11700</name>
</gene>
<dbReference type="GO" id="GO:0038023">
    <property type="term" value="F:signaling receptor activity"/>
    <property type="evidence" value="ECO:0007669"/>
    <property type="project" value="InterPro"/>
</dbReference>
<evidence type="ECO:0000256" key="5">
    <source>
        <dbReference type="ARBA" id="ARBA00022496"/>
    </source>
</evidence>
<dbReference type="OrthoDB" id="127311at2"/>
<dbReference type="InterPro" id="IPR036942">
    <property type="entry name" value="Beta-barrel_TonB_sf"/>
</dbReference>
<dbReference type="NCBIfam" id="TIGR01783">
    <property type="entry name" value="TonB-siderophor"/>
    <property type="match status" value="1"/>
</dbReference>
<feature type="domain" description="TonB-dependent receptor-like beta-barrel" evidence="17">
    <location>
        <begin position="253"/>
        <end position="663"/>
    </location>
</feature>
<feature type="domain" description="TonB-dependent receptor plug" evidence="18">
    <location>
        <begin position="62"/>
        <end position="159"/>
    </location>
</feature>
<organism evidence="19 20">
    <name type="scientific">Pseudoxanthomonas composti</name>
    <dbReference type="NCBI Taxonomy" id="2137479"/>
    <lineage>
        <taxon>Bacteria</taxon>
        <taxon>Pseudomonadati</taxon>
        <taxon>Pseudomonadota</taxon>
        <taxon>Gammaproteobacteria</taxon>
        <taxon>Lysobacterales</taxon>
        <taxon>Lysobacteraceae</taxon>
        <taxon>Pseudoxanthomonas</taxon>
    </lineage>
</organism>
<feature type="chain" id="PRO_5020799312" evidence="16">
    <location>
        <begin position="22"/>
        <end position="693"/>
    </location>
</feature>
<comment type="subcellular location">
    <subcellularLocation>
        <location evidence="1 14">Cell outer membrane</location>
        <topology evidence="1 14">Multi-pass membrane protein</topology>
    </subcellularLocation>
</comment>